<feature type="region of interest" description="Disordered" evidence="1">
    <location>
        <begin position="63"/>
        <end position="90"/>
    </location>
</feature>
<gene>
    <name evidence="2" type="ORF">MNOR_LOCUS3670</name>
</gene>
<keyword evidence="3" id="KW-1185">Reference proteome</keyword>
<protein>
    <submittedName>
        <fullName evidence="2">Uncharacterized protein</fullName>
    </submittedName>
</protein>
<organism evidence="2 3">
    <name type="scientific">Meganyctiphanes norvegica</name>
    <name type="common">Northern krill</name>
    <name type="synonym">Thysanopoda norvegica</name>
    <dbReference type="NCBI Taxonomy" id="48144"/>
    <lineage>
        <taxon>Eukaryota</taxon>
        <taxon>Metazoa</taxon>
        <taxon>Ecdysozoa</taxon>
        <taxon>Arthropoda</taxon>
        <taxon>Crustacea</taxon>
        <taxon>Multicrustacea</taxon>
        <taxon>Malacostraca</taxon>
        <taxon>Eumalacostraca</taxon>
        <taxon>Eucarida</taxon>
        <taxon>Euphausiacea</taxon>
        <taxon>Euphausiidae</taxon>
        <taxon>Meganyctiphanes</taxon>
    </lineage>
</organism>
<accession>A0AAV2PUJ1</accession>
<comment type="caution">
    <text evidence="2">The sequence shown here is derived from an EMBL/GenBank/DDBJ whole genome shotgun (WGS) entry which is preliminary data.</text>
</comment>
<dbReference type="AlphaFoldDB" id="A0AAV2PUJ1"/>
<sequence length="147" mass="16689">MQTSHQEGIGHEELRKRFGIATQSHMGFRSLVEDSLSAVHIKKEVLHVNHDLQIDDNQVPDLRYDVSHGDRDSDVPIETLHQDNPEHEELGSDIDIQQHSLRRMIGIASPSHSFRSLVEDSWPAVQIKKEVLSSEDEVLNGDFQVPV</sequence>
<dbReference type="Proteomes" id="UP001497623">
    <property type="component" value="Unassembled WGS sequence"/>
</dbReference>
<evidence type="ECO:0000256" key="1">
    <source>
        <dbReference type="SAM" id="MobiDB-lite"/>
    </source>
</evidence>
<feature type="non-terminal residue" evidence="2">
    <location>
        <position position="147"/>
    </location>
</feature>
<evidence type="ECO:0000313" key="2">
    <source>
        <dbReference type="EMBL" id="CAL4063815.1"/>
    </source>
</evidence>
<name>A0AAV2PUJ1_MEGNR</name>
<reference evidence="2 3" key="1">
    <citation type="submission" date="2024-05" db="EMBL/GenBank/DDBJ databases">
        <authorList>
            <person name="Wallberg A."/>
        </authorList>
    </citation>
    <scope>NUCLEOTIDE SEQUENCE [LARGE SCALE GENOMIC DNA]</scope>
</reference>
<proteinExistence type="predicted"/>
<evidence type="ECO:0000313" key="3">
    <source>
        <dbReference type="Proteomes" id="UP001497623"/>
    </source>
</evidence>
<dbReference type="EMBL" id="CAXKWB010001277">
    <property type="protein sequence ID" value="CAL4063815.1"/>
    <property type="molecule type" value="Genomic_DNA"/>
</dbReference>